<comment type="caution">
    <text evidence="1">The sequence shown here is derived from an EMBL/GenBank/DDBJ whole genome shotgun (WGS) entry which is preliminary data.</text>
</comment>
<evidence type="ECO:0000313" key="2">
    <source>
        <dbReference type="Proteomes" id="UP000789739"/>
    </source>
</evidence>
<gene>
    <name evidence="1" type="ORF">PBRASI_LOCUS7826</name>
</gene>
<dbReference type="OrthoDB" id="2437677at2759"/>
<dbReference type="AlphaFoldDB" id="A0A9N9GFP7"/>
<evidence type="ECO:0000313" key="1">
    <source>
        <dbReference type="EMBL" id="CAG8604457.1"/>
    </source>
</evidence>
<keyword evidence="2" id="KW-1185">Reference proteome</keyword>
<dbReference type="Proteomes" id="UP000789739">
    <property type="component" value="Unassembled WGS sequence"/>
</dbReference>
<reference evidence="1" key="1">
    <citation type="submission" date="2021-06" db="EMBL/GenBank/DDBJ databases">
        <authorList>
            <person name="Kallberg Y."/>
            <person name="Tangrot J."/>
            <person name="Rosling A."/>
        </authorList>
    </citation>
    <scope>NUCLEOTIDE SEQUENCE</scope>
    <source>
        <strain evidence="1">BR232B</strain>
    </source>
</reference>
<proteinExistence type="predicted"/>
<protein>
    <submittedName>
        <fullName evidence="1">6322_t:CDS:1</fullName>
    </submittedName>
</protein>
<organism evidence="1 2">
    <name type="scientific">Paraglomus brasilianum</name>
    <dbReference type="NCBI Taxonomy" id="144538"/>
    <lineage>
        <taxon>Eukaryota</taxon>
        <taxon>Fungi</taxon>
        <taxon>Fungi incertae sedis</taxon>
        <taxon>Mucoromycota</taxon>
        <taxon>Glomeromycotina</taxon>
        <taxon>Glomeromycetes</taxon>
        <taxon>Paraglomerales</taxon>
        <taxon>Paraglomeraceae</taxon>
        <taxon>Paraglomus</taxon>
    </lineage>
</organism>
<dbReference type="EMBL" id="CAJVPI010001274">
    <property type="protein sequence ID" value="CAG8604457.1"/>
    <property type="molecule type" value="Genomic_DNA"/>
</dbReference>
<accession>A0A9N9GFP7</accession>
<name>A0A9N9GFP7_9GLOM</name>
<sequence length="237" mass="27227">MSSAKKIDLNELDISTLSLPFKIWVKYGNVQPCRVVFDREVEDLKEVVKKRLSPKLNETDLDQIILCKADLEPGAIVDLISKIAPLKRKYEDLREIIHKIKNKIEESVEKQVTSKPRYSLRSKLSGVRIEKILDDLGLLTLEPLHCQPFQWDLERDKDQQMPDVKRWFKNVLNLPRNTHVKDIHTQVKHQRHLQGANITIMGGSNISVGPSLTPCIWIETKKSVEDFIEGQAIGATF</sequence>